<evidence type="ECO:0000313" key="6">
    <source>
        <dbReference type="EMBL" id="EJP72938.1"/>
    </source>
</evidence>
<feature type="transmembrane region" description="Helical" evidence="5">
    <location>
        <begin position="7"/>
        <end position="25"/>
    </location>
</feature>
<keyword evidence="3 5" id="KW-1133">Transmembrane helix</keyword>
<dbReference type="GO" id="GO:0008168">
    <property type="term" value="F:methyltransferase activity"/>
    <property type="evidence" value="ECO:0007669"/>
    <property type="project" value="UniProtKB-KW"/>
</dbReference>
<gene>
    <name evidence="6" type="ORF">NT02SARS_0748</name>
</gene>
<keyword evidence="4 5" id="KW-0472">Membrane</keyword>
<proteinExistence type="predicted"/>
<keyword evidence="6" id="KW-0489">Methyltransferase</keyword>
<dbReference type="Proteomes" id="UP000010116">
    <property type="component" value="Unassembled WGS sequence"/>
</dbReference>
<evidence type="ECO:0000256" key="2">
    <source>
        <dbReference type="ARBA" id="ARBA00022692"/>
    </source>
</evidence>
<sequence length="147" mass="17107">MKTLIPPPIVTIVFLFVIFFTKDFFRFSVTLPSSLGFIIILAGLMIIFIAARQFKVVNTTINPIKPENASVLVNKGIFSYSRNPMYLGMLLIIIGFSIIHNFLAIIVIMPIWIIYMTYFQIIPEEEAMEILFKENFVNYCKKTRRWI</sequence>
<dbReference type="GO" id="GO:0012505">
    <property type="term" value="C:endomembrane system"/>
    <property type="evidence" value="ECO:0007669"/>
    <property type="project" value="UniProtKB-SubCell"/>
</dbReference>
<evidence type="ECO:0000256" key="3">
    <source>
        <dbReference type="ARBA" id="ARBA00022989"/>
    </source>
</evidence>
<dbReference type="InterPro" id="IPR007318">
    <property type="entry name" value="Phopholipid_MeTrfase"/>
</dbReference>
<dbReference type="GO" id="GO:0032259">
    <property type="term" value="P:methylation"/>
    <property type="evidence" value="ECO:0007669"/>
    <property type="project" value="UniProtKB-KW"/>
</dbReference>
<dbReference type="Pfam" id="PF04191">
    <property type="entry name" value="PEMT"/>
    <property type="match status" value="1"/>
</dbReference>
<reference evidence="6 7" key="1">
    <citation type="journal article" date="2012" name="ISME J.">
        <title>Genomic insights to SAR86, an abundant and uncultivated marine bacterial lineage.</title>
        <authorList>
            <person name="Dupont C.L."/>
            <person name="Rusch D.B."/>
            <person name="Yooseph S."/>
            <person name="Lombardo M.J."/>
            <person name="Richter R.A."/>
            <person name="Valas R."/>
            <person name="Novotny M."/>
            <person name="Yee-Greenbaum J."/>
            <person name="Selengut J.D."/>
            <person name="Haft D.H."/>
            <person name="Halpern A.L."/>
            <person name="Lasken R.S."/>
            <person name="Nealson K."/>
            <person name="Friedman R."/>
            <person name="Venter J.C."/>
        </authorList>
    </citation>
    <scope>NUCLEOTIDE SEQUENCE [LARGE SCALE GENOMIC DNA]</scope>
</reference>
<evidence type="ECO:0000313" key="7">
    <source>
        <dbReference type="Proteomes" id="UP000010116"/>
    </source>
</evidence>
<keyword evidence="2 5" id="KW-0812">Transmembrane</keyword>
<name>J5KD38_9GAMM</name>
<dbReference type="EMBL" id="JH611185">
    <property type="protein sequence ID" value="EJP72938.1"/>
    <property type="molecule type" value="Genomic_DNA"/>
</dbReference>
<comment type="subcellular location">
    <subcellularLocation>
        <location evidence="1">Endomembrane system</location>
        <topology evidence="1">Multi-pass membrane protein</topology>
    </subcellularLocation>
</comment>
<evidence type="ECO:0000256" key="1">
    <source>
        <dbReference type="ARBA" id="ARBA00004127"/>
    </source>
</evidence>
<evidence type="ECO:0000256" key="4">
    <source>
        <dbReference type="ARBA" id="ARBA00023136"/>
    </source>
</evidence>
<accession>J5KD38</accession>
<dbReference type="PANTHER" id="PTHR12714">
    <property type="entry name" value="PROTEIN-S ISOPRENYLCYSTEINE O-METHYLTRANSFERASE"/>
    <property type="match status" value="1"/>
</dbReference>
<dbReference type="HOGENOM" id="CLU_065200_4_2_6"/>
<feature type="transmembrane region" description="Helical" evidence="5">
    <location>
        <begin position="31"/>
        <end position="51"/>
    </location>
</feature>
<dbReference type="AlphaFoldDB" id="J5KD38"/>
<dbReference type="PANTHER" id="PTHR12714:SF24">
    <property type="entry name" value="SLR1182 PROTEIN"/>
    <property type="match status" value="1"/>
</dbReference>
<keyword evidence="6" id="KW-0808">Transferase</keyword>
<evidence type="ECO:0000256" key="5">
    <source>
        <dbReference type="SAM" id="Phobius"/>
    </source>
</evidence>
<feature type="transmembrane region" description="Helical" evidence="5">
    <location>
        <begin position="85"/>
        <end position="115"/>
    </location>
</feature>
<organism evidence="6 7">
    <name type="scientific">SAR86 cluster bacterium SAR86B</name>
    <dbReference type="NCBI Taxonomy" id="1123867"/>
    <lineage>
        <taxon>Bacteria</taxon>
        <taxon>Pseudomonadati</taxon>
        <taxon>Pseudomonadota</taxon>
        <taxon>Gammaproteobacteria</taxon>
        <taxon>SAR86 cluster</taxon>
    </lineage>
</organism>
<dbReference type="Gene3D" id="1.20.120.1630">
    <property type="match status" value="1"/>
</dbReference>
<protein>
    <submittedName>
        <fullName evidence="6">Isoprenylcysteine carboxyl methyltransferase</fullName>
    </submittedName>
</protein>